<evidence type="ECO:0000259" key="2">
    <source>
        <dbReference type="Pfam" id="PF08327"/>
    </source>
</evidence>
<evidence type="ECO:0000313" key="4">
    <source>
        <dbReference type="EMBL" id="PRI10058.1"/>
    </source>
</evidence>
<keyword evidence="5" id="KW-1185">Reference proteome</keyword>
<dbReference type="SUPFAM" id="SSF55961">
    <property type="entry name" value="Bet v1-like"/>
    <property type="match status" value="2"/>
</dbReference>
<dbReference type="OrthoDB" id="3365660at2"/>
<dbReference type="InterPro" id="IPR023393">
    <property type="entry name" value="START-like_dom_sf"/>
</dbReference>
<evidence type="ECO:0000256" key="1">
    <source>
        <dbReference type="ARBA" id="ARBA00006817"/>
    </source>
</evidence>
<protein>
    <submittedName>
        <fullName evidence="4">ATPase</fullName>
    </submittedName>
</protein>
<sequence length="329" mass="35737">MPIASVDTDPQALTLTVVADFTVPVRRLWDAYLDPRQIERFWGPPTFPAVFTRHDGFPGGLSQYCMTGPEGERSCGYWEWVSVEEGRSFEVRDGFAAEGGQPNTELPSMRMTFDFAETALGSRLTTTTYFSSLEELEQLQAMGMMEGMRAAMGQIDAVLADLSSFAAGAGTETQLIGETQARVSRVVRGALPEVWRAFTEEALLRRWQLGPDGWEMTVCETGAEPGTALRSEWRNLESGESFGFVGSVVSAAPPQRLVSTERMVSPSDPDGASRPETLNELTLTASEGGTLVAYLITYPSAEVREAALATGMAEGMEASFARLEAEVLG</sequence>
<dbReference type="EMBL" id="MWZD01000024">
    <property type="protein sequence ID" value="PRI10058.1"/>
    <property type="molecule type" value="Genomic_DNA"/>
</dbReference>
<gene>
    <name evidence="3" type="ORF">B4915_13990</name>
    <name evidence="4" type="ORF">B4915_14165</name>
</gene>
<reference evidence="4 5" key="1">
    <citation type="journal article" date="2017" name="New Microbes New Infect">
        <title>Genome sequence of 'Leucobacter massiliensis' sp. nov. isolated from human pharynx after travel to the 2014 Hajj.</title>
        <authorList>
            <person name="Leangapichart T."/>
            <person name="Gautret P."/>
            <person name="Nguyen T.T."/>
            <person name="Armstrong N."/>
            <person name="Rolain J.M."/>
        </authorList>
    </citation>
    <scope>NUCLEOTIDE SEQUENCE [LARGE SCALE GENOMIC DNA]</scope>
    <source>
        <strain evidence="4 5">122RC15</strain>
    </source>
</reference>
<organism evidence="4 5">
    <name type="scientific">Leucobacter massiliensis</name>
    <dbReference type="NCBI Taxonomy" id="1686285"/>
    <lineage>
        <taxon>Bacteria</taxon>
        <taxon>Bacillati</taxon>
        <taxon>Actinomycetota</taxon>
        <taxon>Actinomycetes</taxon>
        <taxon>Micrococcales</taxon>
        <taxon>Microbacteriaceae</taxon>
        <taxon>Leucobacter</taxon>
    </lineage>
</organism>
<feature type="domain" description="Activator of Hsp90 ATPase homologue 1/2-like C-terminal" evidence="2">
    <location>
        <begin position="193"/>
        <end position="326"/>
    </location>
</feature>
<accession>A0A2S9QKE1</accession>
<proteinExistence type="inferred from homology"/>
<dbReference type="AlphaFoldDB" id="A0A2S9QKE1"/>
<comment type="similarity">
    <text evidence="1">Belongs to the AHA1 family.</text>
</comment>
<dbReference type="Gene3D" id="3.30.530.20">
    <property type="match status" value="2"/>
</dbReference>
<evidence type="ECO:0000313" key="5">
    <source>
        <dbReference type="Proteomes" id="UP000238650"/>
    </source>
</evidence>
<dbReference type="InterPro" id="IPR013538">
    <property type="entry name" value="ASHA1/2-like_C"/>
</dbReference>
<dbReference type="Proteomes" id="UP000238650">
    <property type="component" value="Unassembled WGS sequence"/>
</dbReference>
<feature type="domain" description="Activator of Hsp90 ATPase homologue 1/2-like C-terminal" evidence="2">
    <location>
        <begin position="23"/>
        <end position="159"/>
    </location>
</feature>
<evidence type="ECO:0000313" key="3">
    <source>
        <dbReference type="EMBL" id="PRI10029.1"/>
    </source>
</evidence>
<dbReference type="EMBL" id="MWZD01000024">
    <property type="protein sequence ID" value="PRI10029.1"/>
    <property type="molecule type" value="Genomic_DNA"/>
</dbReference>
<dbReference type="Pfam" id="PF08327">
    <property type="entry name" value="AHSA1"/>
    <property type="match status" value="2"/>
</dbReference>
<comment type="caution">
    <text evidence="4">The sequence shown here is derived from an EMBL/GenBank/DDBJ whole genome shotgun (WGS) entry which is preliminary data.</text>
</comment>
<dbReference type="RefSeq" id="WP_105806445.1">
    <property type="nucleotide sequence ID" value="NZ_MWZD01000024.1"/>
</dbReference>
<name>A0A2S9QKE1_9MICO</name>
<dbReference type="CDD" id="cd07814">
    <property type="entry name" value="SRPBCC_CalC_Aha1-like"/>
    <property type="match status" value="1"/>
</dbReference>